<dbReference type="InterPro" id="IPR000649">
    <property type="entry name" value="IF-2B-related"/>
</dbReference>
<keyword evidence="3" id="KW-0963">Cytoplasm</keyword>
<comment type="subunit">
    <text evidence="8">Component of the translation initiation factor 2B (eIF2B) complex which is a heterodecamer of two sets of five different subunits: alpha, beta, gamma, delta and epsilon. Subunits alpha, beta and delta comprise a regulatory subcomplex and subunits epsilon and gamma comprise a catalytic subcomplex. Within the complex, the hexameric regulatory complex resides at the center, with the two heterodimeric catalytic subcomplexes bound on opposite sides.</text>
</comment>
<evidence type="ECO:0000313" key="10">
    <source>
        <dbReference type="EMBL" id="SBT79207.1"/>
    </source>
</evidence>
<accession>A0A1C3KY82</accession>
<evidence type="ECO:0000256" key="2">
    <source>
        <dbReference type="ARBA" id="ARBA00007251"/>
    </source>
</evidence>
<dbReference type="Proteomes" id="UP000219799">
    <property type="component" value="Chromosome 8"/>
</dbReference>
<evidence type="ECO:0000256" key="3">
    <source>
        <dbReference type="ARBA" id="ARBA00022490"/>
    </source>
</evidence>
<dbReference type="InterPro" id="IPR037171">
    <property type="entry name" value="NagB/RpiA_transferase-like"/>
</dbReference>
<dbReference type="InterPro" id="IPR042529">
    <property type="entry name" value="IF_2B-like_C"/>
</dbReference>
<dbReference type="EMBL" id="LT594496">
    <property type="protein sequence ID" value="SBT79207.1"/>
    <property type="molecule type" value="Genomic_DNA"/>
</dbReference>
<sequence>MEDKSYLMFAKRKKKRVNGKINKEKLKKSFLKNEKYVRVSTLNRNISKKTFLHTLFKSFIKPYNEKNTAFYSILCIINNIYKCHYFTKHRCLICKPLHERTLKSQEDNVTYNSSDGDDNYLFPYNIYYNLKKINLIESGKTKNNSNNNKYQVIDKSNDISLSHNVTGKLIQKNEKECGFEKNTEEIEKEKKKVITEENKNKEGENEERDIIYQERKNIVLSESVKLNALNNKTKLNVNIIKKNITINETQVSNTCPVQNFLNTRINLTNVQQYHFLSHDKINYVDLYNFDIFDKINIYDKILLDLNQNEIHPNVLRTGIFFNKYINTTHNHRNVDLLVALKSFIKDYTLPPYEPINRHMKVVIDKEINYIIMCKKHSISMGEVIRWFKNMISEHIGKSILEETKVIITNNINNYIRTKIVIPSIIISNYVSENIIHDSDILLIYTFDYDIYLSIVKARKKGKNFEIILVDSEPYKNSYNIKLYTKLGIPVTYTLISGLFYNIKRCTKVLLGIDAIIHNSVYGYVGTSIICMMSNINNIYVYIVCETYKISNKIIIDSFSLNNINNNLDIYDYIYMHHYHHATPHKCASQRDKQEDHGLMFSKKLNTFIESYADIKSNSVLFSKNGVENRSSCYSSSGNRCSNNSSSVCGKPIITYCVSQLKRANSSQNGSKFTSTQKKEQTVTCEDQPTEKFQGNEMNIGYEKNTEQYSSNSCYSLHIKTSTEHESSNNVLKSVSTVEEKNTSFFMNSYKEEKRENSILKEGLYEKLNIYKMNEEESNIEEKKGNTFSLSHIKEVSNNSSSVISTKGILKQPISVFRDIKNESTNISITYKQSCANLLNDDNKNVNKNNKVFSTLKSDKNYCEKSKYSLNFRNSININTMPNNLNKRTEYNKLEEDKICCNNICNSICNSIGHMNIKNVCTDNYIETNLFSSVLSHINKINSNTDKSFYVANICNDVTPLKYISYIVTEVGVYTNENKNALNVFMQNNI</sequence>
<gene>
    <name evidence="10" type="primary">PmlGA01_080016900</name>
    <name evidence="10" type="ORF">PMLGA01_080016900</name>
</gene>
<evidence type="ECO:0000313" key="11">
    <source>
        <dbReference type="Proteomes" id="UP000219799"/>
    </source>
</evidence>
<comment type="subcellular location">
    <subcellularLocation>
        <location evidence="1">Cytoplasm</location>
        <location evidence="1">Cytosol</location>
    </subcellularLocation>
</comment>
<evidence type="ECO:0000256" key="8">
    <source>
        <dbReference type="ARBA" id="ARBA00046432"/>
    </source>
</evidence>
<evidence type="ECO:0000256" key="1">
    <source>
        <dbReference type="ARBA" id="ARBA00004514"/>
    </source>
</evidence>
<organism evidence="10 11">
    <name type="scientific">Plasmodium malariae</name>
    <dbReference type="NCBI Taxonomy" id="5858"/>
    <lineage>
        <taxon>Eukaryota</taxon>
        <taxon>Sar</taxon>
        <taxon>Alveolata</taxon>
        <taxon>Apicomplexa</taxon>
        <taxon>Aconoidasida</taxon>
        <taxon>Haemosporida</taxon>
        <taxon>Plasmodiidae</taxon>
        <taxon>Plasmodium</taxon>
        <taxon>Plasmodium (Plasmodium)</taxon>
    </lineage>
</organism>
<proteinExistence type="inferred from homology"/>
<dbReference type="VEuPathDB" id="PlasmoDB:PmUG01_08029900"/>
<keyword evidence="5" id="KW-0648">Protein biosynthesis</keyword>
<dbReference type="PANTHER" id="PTHR10233">
    <property type="entry name" value="TRANSLATION INITIATION FACTOR EIF-2B"/>
    <property type="match status" value="1"/>
</dbReference>
<evidence type="ECO:0000256" key="7">
    <source>
        <dbReference type="ARBA" id="ARBA00044356"/>
    </source>
</evidence>
<evidence type="ECO:0000256" key="5">
    <source>
        <dbReference type="ARBA" id="ARBA00022917"/>
    </source>
</evidence>
<comment type="similarity">
    <text evidence="2 9">Belongs to the eIF-2B alpha/beta/delta subunits family.</text>
</comment>
<keyword evidence="4 10" id="KW-0396">Initiation factor</keyword>
<dbReference type="GO" id="GO:0005829">
    <property type="term" value="C:cytosol"/>
    <property type="evidence" value="ECO:0007669"/>
    <property type="project" value="UniProtKB-SubCell"/>
</dbReference>
<name>A0A1C3KY82_PLAMA</name>
<dbReference type="AlphaFoldDB" id="A0A1C3KY82"/>
<dbReference type="SUPFAM" id="SSF100950">
    <property type="entry name" value="NagB/RpiA/CoA transferase-like"/>
    <property type="match status" value="2"/>
</dbReference>
<dbReference type="Pfam" id="PF01008">
    <property type="entry name" value="IF-2B"/>
    <property type="match status" value="1"/>
</dbReference>
<protein>
    <recommendedName>
        <fullName evidence="6">Translation initiation factor eIF2B subunit delta</fullName>
    </recommendedName>
    <alternativeName>
        <fullName evidence="7">eIF2B GDP-GTP exchange factor subunit delta</fullName>
    </alternativeName>
</protein>
<evidence type="ECO:0000256" key="6">
    <source>
        <dbReference type="ARBA" id="ARBA00044147"/>
    </source>
</evidence>
<dbReference type="Gene3D" id="3.40.50.10470">
    <property type="entry name" value="Translation initiation factor eif-2b, domain 2"/>
    <property type="match status" value="2"/>
</dbReference>
<evidence type="ECO:0000256" key="9">
    <source>
        <dbReference type="RuleBase" id="RU003814"/>
    </source>
</evidence>
<dbReference type="GO" id="GO:0003743">
    <property type="term" value="F:translation initiation factor activity"/>
    <property type="evidence" value="ECO:0007669"/>
    <property type="project" value="UniProtKB-KW"/>
</dbReference>
<evidence type="ECO:0000256" key="4">
    <source>
        <dbReference type="ARBA" id="ARBA00022540"/>
    </source>
</evidence>
<dbReference type="PANTHER" id="PTHR10233:SF14">
    <property type="entry name" value="TRANSLATION INITIATION FACTOR EIF-2B SUBUNIT DELTA"/>
    <property type="match status" value="1"/>
</dbReference>
<reference evidence="10 11" key="1">
    <citation type="submission" date="2016-06" db="EMBL/GenBank/DDBJ databases">
        <authorList>
            <consortium name="Pathogen Informatics"/>
        </authorList>
    </citation>
    <scope>NUCLEOTIDE SEQUENCE [LARGE SCALE GENOMIC DNA]</scope>
    <source>
        <strain evidence="10">PmlGA01</strain>
    </source>
</reference>